<protein>
    <submittedName>
        <fullName evidence="1">Uncharacterized protein</fullName>
    </submittedName>
</protein>
<name>A0AAE0E0V6_9ROSI</name>
<dbReference type="AlphaFoldDB" id="A0AAE0E0V6"/>
<evidence type="ECO:0000313" key="1">
    <source>
        <dbReference type="EMBL" id="KAK3200006.1"/>
    </source>
</evidence>
<dbReference type="Proteomes" id="UP001281410">
    <property type="component" value="Unassembled WGS sequence"/>
</dbReference>
<organism evidence="1 2">
    <name type="scientific">Dipteronia sinensis</name>
    <dbReference type="NCBI Taxonomy" id="43782"/>
    <lineage>
        <taxon>Eukaryota</taxon>
        <taxon>Viridiplantae</taxon>
        <taxon>Streptophyta</taxon>
        <taxon>Embryophyta</taxon>
        <taxon>Tracheophyta</taxon>
        <taxon>Spermatophyta</taxon>
        <taxon>Magnoliopsida</taxon>
        <taxon>eudicotyledons</taxon>
        <taxon>Gunneridae</taxon>
        <taxon>Pentapetalae</taxon>
        <taxon>rosids</taxon>
        <taxon>malvids</taxon>
        <taxon>Sapindales</taxon>
        <taxon>Sapindaceae</taxon>
        <taxon>Hippocastanoideae</taxon>
        <taxon>Acereae</taxon>
        <taxon>Dipteronia</taxon>
    </lineage>
</organism>
<proteinExistence type="predicted"/>
<accession>A0AAE0E0V6</accession>
<sequence>MLGGKINSSLFDLKHLVYLDFSHNDFGVHDLASLHLQNNSLLGAIPTSLINCTSLFISNSRRW</sequence>
<dbReference type="SUPFAM" id="SSF52058">
    <property type="entry name" value="L domain-like"/>
    <property type="match status" value="1"/>
</dbReference>
<dbReference type="EMBL" id="JANJYJ010000007">
    <property type="protein sequence ID" value="KAK3200006.1"/>
    <property type="molecule type" value="Genomic_DNA"/>
</dbReference>
<keyword evidence="2" id="KW-1185">Reference proteome</keyword>
<comment type="caution">
    <text evidence="1">The sequence shown here is derived from an EMBL/GenBank/DDBJ whole genome shotgun (WGS) entry which is preliminary data.</text>
</comment>
<dbReference type="InterPro" id="IPR001611">
    <property type="entry name" value="Leu-rich_rpt"/>
</dbReference>
<reference evidence="1" key="1">
    <citation type="journal article" date="2023" name="Plant J.">
        <title>Genome sequences and population genomics provide insights into the demographic history, inbreeding, and mutation load of two 'living fossil' tree species of Dipteronia.</title>
        <authorList>
            <person name="Feng Y."/>
            <person name="Comes H.P."/>
            <person name="Chen J."/>
            <person name="Zhu S."/>
            <person name="Lu R."/>
            <person name="Zhang X."/>
            <person name="Li P."/>
            <person name="Qiu J."/>
            <person name="Olsen K.M."/>
            <person name="Qiu Y."/>
        </authorList>
    </citation>
    <scope>NUCLEOTIDE SEQUENCE</scope>
    <source>
        <strain evidence="1">NBL</strain>
    </source>
</reference>
<dbReference type="InterPro" id="IPR032675">
    <property type="entry name" value="LRR_dom_sf"/>
</dbReference>
<dbReference type="Gene3D" id="3.80.10.10">
    <property type="entry name" value="Ribonuclease Inhibitor"/>
    <property type="match status" value="1"/>
</dbReference>
<evidence type="ECO:0000313" key="2">
    <source>
        <dbReference type="Proteomes" id="UP001281410"/>
    </source>
</evidence>
<dbReference type="Pfam" id="PF00560">
    <property type="entry name" value="LRR_1"/>
    <property type="match status" value="2"/>
</dbReference>
<gene>
    <name evidence="1" type="ORF">Dsin_023421</name>
</gene>